<evidence type="ECO:0000256" key="1">
    <source>
        <dbReference type="ARBA" id="ARBA00005662"/>
    </source>
</evidence>
<accession>A0A917B4Z5</accession>
<dbReference type="PANTHER" id="PTHR33393:SF13">
    <property type="entry name" value="PGA BIOSYNTHESIS PROTEIN CAPA"/>
    <property type="match status" value="1"/>
</dbReference>
<dbReference type="Proteomes" id="UP000660110">
    <property type="component" value="Unassembled WGS sequence"/>
</dbReference>
<dbReference type="Pfam" id="PF09587">
    <property type="entry name" value="PGA_cap"/>
    <property type="match status" value="1"/>
</dbReference>
<reference evidence="4" key="2">
    <citation type="submission" date="2020-09" db="EMBL/GenBank/DDBJ databases">
        <authorList>
            <person name="Sun Q."/>
            <person name="Zhou Y."/>
        </authorList>
    </citation>
    <scope>NUCLEOTIDE SEQUENCE</scope>
    <source>
        <strain evidence="4">CGMCC 1.12153</strain>
    </source>
</reference>
<protein>
    <submittedName>
        <fullName evidence="4">PGA biosynthesis protein CapA</fullName>
    </submittedName>
</protein>
<keyword evidence="2" id="KW-0472">Membrane</keyword>
<dbReference type="AlphaFoldDB" id="A0A917B4Z5"/>
<dbReference type="InterPro" id="IPR052169">
    <property type="entry name" value="CW_Biosynth-Accessory"/>
</dbReference>
<dbReference type="EMBL" id="BMEL01000002">
    <property type="protein sequence ID" value="GGF22110.1"/>
    <property type="molecule type" value="Genomic_DNA"/>
</dbReference>
<evidence type="ECO:0000259" key="3">
    <source>
        <dbReference type="SMART" id="SM00854"/>
    </source>
</evidence>
<keyword evidence="5" id="KW-1185">Reference proteome</keyword>
<dbReference type="InterPro" id="IPR019079">
    <property type="entry name" value="Capsule_synth_CapA"/>
</dbReference>
<dbReference type="SUPFAM" id="SSF56300">
    <property type="entry name" value="Metallo-dependent phosphatases"/>
    <property type="match status" value="1"/>
</dbReference>
<feature type="domain" description="Capsule synthesis protein CapA" evidence="3">
    <location>
        <begin position="59"/>
        <end position="298"/>
    </location>
</feature>
<dbReference type="SMART" id="SM00854">
    <property type="entry name" value="PGA_cap"/>
    <property type="match status" value="1"/>
</dbReference>
<sequence>MAKKLNFKETLLKHSKWHKKRASAHTLVAALIVMALIYPINYLLKPAAVAVEKDDSIFTASVVGDIMFGRFVEHVAERDTYDAHFDNVRELFKSSDYVAGNFEHPVVLNDDAVPIEKAYNFKTKPDAVEALENANFTVANLANNNILDYGITGLTDTINTFNESETDVIGAGQNLSEAEAIHYEDYNGVTVASLGFNDILEYSTLATDTSGGVLGADPQTFLPLIQEAKQNADLVFVHVHWGKEYENAVQPRQRDFAHAMADAGADAIFGSHAHVLAPVEKYEDTVIFYSLGNFIFDQGWSRTKESAIVQYHLEEDGSAQFEVMPAYIEETKPAPLSEKNRYRNTTILRKMTKELDETDWTKEGNRAVIPVDHSHITAEEESSLAE</sequence>
<keyword evidence="2" id="KW-0812">Transmembrane</keyword>
<name>A0A917B4Z5_HALAA</name>
<comment type="caution">
    <text evidence="4">The sequence shown here is derived from an EMBL/GenBank/DDBJ whole genome shotgun (WGS) entry which is preliminary data.</text>
</comment>
<dbReference type="InterPro" id="IPR029052">
    <property type="entry name" value="Metallo-depent_PP-like"/>
</dbReference>
<gene>
    <name evidence="4" type="primary">capA</name>
    <name evidence="4" type="ORF">GCM10010954_21200</name>
</gene>
<evidence type="ECO:0000313" key="4">
    <source>
        <dbReference type="EMBL" id="GGF22110.1"/>
    </source>
</evidence>
<organism evidence="4 5">
    <name type="scientific">Halobacillus andaensis</name>
    <dbReference type="NCBI Taxonomy" id="1176239"/>
    <lineage>
        <taxon>Bacteria</taxon>
        <taxon>Bacillati</taxon>
        <taxon>Bacillota</taxon>
        <taxon>Bacilli</taxon>
        <taxon>Bacillales</taxon>
        <taxon>Bacillaceae</taxon>
        <taxon>Halobacillus</taxon>
    </lineage>
</organism>
<dbReference type="RefSeq" id="WP_188377454.1">
    <property type="nucleotide sequence ID" value="NZ_BMEL01000002.1"/>
</dbReference>
<dbReference type="PANTHER" id="PTHR33393">
    <property type="entry name" value="POLYGLUTAMINE SYNTHESIS ACCESSORY PROTEIN RV0574C-RELATED"/>
    <property type="match status" value="1"/>
</dbReference>
<dbReference type="CDD" id="cd07381">
    <property type="entry name" value="MPP_CapA"/>
    <property type="match status" value="1"/>
</dbReference>
<keyword evidence="2" id="KW-1133">Transmembrane helix</keyword>
<proteinExistence type="inferred from homology"/>
<reference evidence="4" key="1">
    <citation type="journal article" date="2014" name="Int. J. Syst. Evol. Microbiol.">
        <title>Complete genome sequence of Corynebacterium casei LMG S-19264T (=DSM 44701T), isolated from a smear-ripened cheese.</title>
        <authorList>
            <consortium name="US DOE Joint Genome Institute (JGI-PGF)"/>
            <person name="Walter F."/>
            <person name="Albersmeier A."/>
            <person name="Kalinowski J."/>
            <person name="Ruckert C."/>
        </authorList>
    </citation>
    <scope>NUCLEOTIDE SEQUENCE</scope>
    <source>
        <strain evidence="4">CGMCC 1.12153</strain>
    </source>
</reference>
<dbReference type="Gene3D" id="3.60.21.10">
    <property type="match status" value="1"/>
</dbReference>
<evidence type="ECO:0000256" key="2">
    <source>
        <dbReference type="SAM" id="Phobius"/>
    </source>
</evidence>
<feature type="transmembrane region" description="Helical" evidence="2">
    <location>
        <begin position="21"/>
        <end position="44"/>
    </location>
</feature>
<comment type="similarity">
    <text evidence="1">Belongs to the CapA family.</text>
</comment>
<evidence type="ECO:0000313" key="5">
    <source>
        <dbReference type="Proteomes" id="UP000660110"/>
    </source>
</evidence>